<dbReference type="GO" id="GO:0031419">
    <property type="term" value="F:cobalamin binding"/>
    <property type="evidence" value="ECO:0007669"/>
    <property type="project" value="InterPro"/>
</dbReference>
<sequence length="402" mass="45779">MKIPGIAAAKTRLKTWFLQKRKRSPSTSKWGPQIHRIAVALQLADESTFNSTNYRDDEIRYEFIIQFLHRFTKDKKMSSQELALYIHAMLVSCMDPKDFYGDNLVLELRKRVEATGNYTNPFQILVLCNAGDTMTIKDVERVTAAFDSQHRPFWTDLQALASMALACISSRAEGIVDERILKDMLQELKRHQFRNGTVDNFRTTALVTQAMFIHDSYKKEYDLNAAVQVLIDGLTGNYSLLDAYYTLPVFYAKSLLNVTANHCSKDPGTEEEALQKLLDTNGEAIIVKYSVWIGDKINLARTWGLRIPANSTIYAAIETVAKIDNRQNVKYSVVEGKPYVKAVNGIEDDPEMGTYWFIYLKSSNSDDQPNIVEESPADLKLLPNQEIILWYKPAPWIGPILN</sequence>
<keyword evidence="4" id="KW-0170">Cobalt</keyword>
<feature type="disulfide bond" evidence="5">
    <location>
        <begin position="128"/>
        <end position="167"/>
    </location>
</feature>
<evidence type="ECO:0000256" key="2">
    <source>
        <dbReference type="ARBA" id="ARBA00022525"/>
    </source>
</evidence>
<comment type="caution">
    <text evidence="6">The sequence shown here is derived from an EMBL/GenBank/DDBJ whole genome shotgun (WGS) entry which is preliminary data.</text>
</comment>
<feature type="binding site" evidence="4">
    <location>
        <position position="156"/>
    </location>
    <ligand>
        <name>cyanocob(III)alamin</name>
        <dbReference type="ChEBI" id="CHEBI:17439"/>
    </ligand>
</feature>
<dbReference type="PANTHER" id="PTHR10559">
    <property type="entry name" value="TRANSCOBALAMIN-1/GASTRIC INTRINSIC FACTOR"/>
    <property type="match status" value="1"/>
</dbReference>
<dbReference type="PANTHER" id="PTHR10559:SF18">
    <property type="entry name" value="TRANSCOBALAMIN II"/>
    <property type="match status" value="1"/>
</dbReference>
<evidence type="ECO:0000256" key="1">
    <source>
        <dbReference type="ARBA" id="ARBA00004613"/>
    </source>
</evidence>
<dbReference type="InterPro" id="IPR002157">
    <property type="entry name" value="Cbl-bd_prot"/>
</dbReference>
<keyword evidence="5" id="KW-1015">Disulfide bond</keyword>
<dbReference type="Gene3D" id="2.170.130.30">
    <property type="match status" value="1"/>
</dbReference>
<evidence type="ECO:0000313" key="6">
    <source>
        <dbReference type="EMBL" id="KAF8778850.1"/>
    </source>
</evidence>
<organism evidence="6 7">
    <name type="scientific">Argiope bruennichi</name>
    <name type="common">Wasp spider</name>
    <name type="synonym">Aranea bruennichi</name>
    <dbReference type="NCBI Taxonomy" id="94029"/>
    <lineage>
        <taxon>Eukaryota</taxon>
        <taxon>Metazoa</taxon>
        <taxon>Ecdysozoa</taxon>
        <taxon>Arthropoda</taxon>
        <taxon>Chelicerata</taxon>
        <taxon>Arachnida</taxon>
        <taxon>Araneae</taxon>
        <taxon>Araneomorphae</taxon>
        <taxon>Entelegynae</taxon>
        <taxon>Araneoidea</taxon>
        <taxon>Araneidae</taxon>
        <taxon>Argiope</taxon>
    </lineage>
</organism>
<accession>A0A8T0ESK2</accession>
<dbReference type="AlphaFoldDB" id="A0A8T0ESK2"/>
<dbReference type="GO" id="GO:0015889">
    <property type="term" value="P:cobalamin transport"/>
    <property type="evidence" value="ECO:0007669"/>
    <property type="project" value="InterPro"/>
</dbReference>
<dbReference type="GO" id="GO:0005615">
    <property type="term" value="C:extracellular space"/>
    <property type="evidence" value="ECO:0007669"/>
    <property type="project" value="TreeGrafter"/>
</dbReference>
<evidence type="ECO:0000256" key="3">
    <source>
        <dbReference type="ARBA" id="ARBA00022729"/>
    </source>
</evidence>
<keyword evidence="7" id="KW-1185">Reference proteome</keyword>
<protein>
    <submittedName>
        <fullName evidence="6">Cobalamin binding intrinsic factor like protein</fullName>
    </submittedName>
</protein>
<keyword evidence="3" id="KW-0732">Signal</keyword>
<comment type="subcellular location">
    <subcellularLocation>
        <location evidence="1">Secreted</location>
    </subcellularLocation>
</comment>
<reference evidence="6" key="1">
    <citation type="journal article" date="2020" name="bioRxiv">
        <title>Chromosome-level reference genome of the European wasp spider Argiope bruennichi: a resource for studies on range expansion and evolutionary adaptation.</title>
        <authorList>
            <person name="Sheffer M.M."/>
            <person name="Hoppe A."/>
            <person name="Krehenwinkel H."/>
            <person name="Uhl G."/>
            <person name="Kuss A.W."/>
            <person name="Jensen L."/>
            <person name="Jensen C."/>
            <person name="Gillespie R.G."/>
            <person name="Hoff K.J."/>
            <person name="Prost S."/>
        </authorList>
    </citation>
    <scope>NUCLEOTIDE SEQUENCE</scope>
</reference>
<dbReference type="InterPro" id="IPR051588">
    <property type="entry name" value="Cobalamin_Transport"/>
</dbReference>
<feature type="binding site" evidence="4">
    <location>
        <position position="200"/>
    </location>
    <ligand>
        <name>cyanocob(III)alamin</name>
        <dbReference type="ChEBI" id="CHEBI:17439"/>
    </ligand>
</feature>
<proteinExistence type="predicted"/>
<keyword evidence="2" id="KW-0964">Secreted</keyword>
<dbReference type="Pfam" id="PF01122">
    <property type="entry name" value="Cobalamin_bind"/>
    <property type="match status" value="1"/>
</dbReference>
<gene>
    <name evidence="6" type="ORF">HNY73_015535</name>
</gene>
<name>A0A8T0ESK2_ARGBR</name>
<dbReference type="Gene3D" id="1.50.10.20">
    <property type="match status" value="1"/>
</dbReference>
<evidence type="ECO:0000256" key="4">
    <source>
        <dbReference type="PIRSR" id="PIRSR602157-1"/>
    </source>
</evidence>
<evidence type="ECO:0000313" key="7">
    <source>
        <dbReference type="Proteomes" id="UP000807504"/>
    </source>
</evidence>
<feature type="binding site" evidence="4">
    <location>
        <begin position="339"/>
        <end position="340"/>
    </location>
    <ligand>
        <name>cyanocob(III)alamin</name>
        <dbReference type="ChEBI" id="CHEBI:17439"/>
    </ligand>
</feature>
<dbReference type="Proteomes" id="UP000807504">
    <property type="component" value="Unassembled WGS sequence"/>
</dbReference>
<dbReference type="EMBL" id="JABXBU010002072">
    <property type="protein sequence ID" value="KAF8778850.1"/>
    <property type="molecule type" value="Genomic_DNA"/>
</dbReference>
<evidence type="ECO:0000256" key="5">
    <source>
        <dbReference type="PIRSR" id="PIRSR602157-2"/>
    </source>
</evidence>
<reference evidence="6" key="2">
    <citation type="submission" date="2020-06" db="EMBL/GenBank/DDBJ databases">
        <authorList>
            <person name="Sheffer M."/>
        </authorList>
    </citation>
    <scope>NUCLEOTIDE SEQUENCE</scope>
</reference>